<dbReference type="InterPro" id="IPR000524">
    <property type="entry name" value="Tscrpt_reg_HTH_GntR"/>
</dbReference>
<dbReference type="PANTHER" id="PTHR46577">
    <property type="entry name" value="HTH-TYPE TRANSCRIPTIONAL REGULATORY PROTEIN GABR"/>
    <property type="match status" value="1"/>
</dbReference>
<keyword evidence="3" id="KW-0805">Transcription regulation</keyword>
<keyword evidence="9" id="KW-1185">Reference proteome</keyword>
<dbReference type="Gene3D" id="1.10.10.10">
    <property type="entry name" value="Winged helix-like DNA-binding domain superfamily/Winged helix DNA-binding domain"/>
    <property type="match status" value="1"/>
</dbReference>
<dbReference type="SUPFAM" id="SSF53383">
    <property type="entry name" value="PLP-dependent transferases"/>
    <property type="match status" value="1"/>
</dbReference>
<comment type="caution">
    <text evidence="8">The sequence shown here is derived from an EMBL/GenBank/DDBJ whole genome shotgun (WGS) entry which is preliminary data.</text>
</comment>
<dbReference type="PANTHER" id="PTHR46577:SF1">
    <property type="entry name" value="HTH-TYPE TRANSCRIPTIONAL REGULATORY PROTEIN GABR"/>
    <property type="match status" value="1"/>
</dbReference>
<keyword evidence="2" id="KW-0663">Pyridoxal phosphate</keyword>
<evidence type="ECO:0000256" key="3">
    <source>
        <dbReference type="ARBA" id="ARBA00023015"/>
    </source>
</evidence>
<dbReference type="CDD" id="cd00609">
    <property type="entry name" value="AAT_like"/>
    <property type="match status" value="1"/>
</dbReference>
<dbReference type="GO" id="GO:0008483">
    <property type="term" value="F:transaminase activity"/>
    <property type="evidence" value="ECO:0007669"/>
    <property type="project" value="UniProtKB-KW"/>
</dbReference>
<dbReference type="InterPro" id="IPR051446">
    <property type="entry name" value="HTH_trans_reg/aminotransferase"/>
</dbReference>
<organism evidence="8 9">
    <name type="scientific">Tropicimonas omnivorans</name>
    <dbReference type="NCBI Taxonomy" id="3075590"/>
    <lineage>
        <taxon>Bacteria</taxon>
        <taxon>Pseudomonadati</taxon>
        <taxon>Pseudomonadota</taxon>
        <taxon>Alphaproteobacteria</taxon>
        <taxon>Rhodobacterales</taxon>
        <taxon>Roseobacteraceae</taxon>
        <taxon>Tropicimonas</taxon>
    </lineage>
</organism>
<keyword evidence="5" id="KW-0804">Transcription</keyword>
<dbReference type="InterPro" id="IPR015424">
    <property type="entry name" value="PyrdxlP-dep_Trfase"/>
</dbReference>
<protein>
    <submittedName>
        <fullName evidence="8">PLP-dependent aminotransferase family protein</fullName>
    </submittedName>
</protein>
<dbReference type="RefSeq" id="WP_311691991.1">
    <property type="nucleotide sequence ID" value="NZ_JAVRHL010000003.1"/>
</dbReference>
<dbReference type="SUPFAM" id="SSF46785">
    <property type="entry name" value="Winged helix' DNA-binding domain"/>
    <property type="match status" value="1"/>
</dbReference>
<keyword evidence="4" id="KW-0238">DNA-binding</keyword>
<evidence type="ECO:0000256" key="5">
    <source>
        <dbReference type="ARBA" id="ARBA00023163"/>
    </source>
</evidence>
<evidence type="ECO:0000313" key="9">
    <source>
        <dbReference type="Proteomes" id="UP001265259"/>
    </source>
</evidence>
<dbReference type="InterPro" id="IPR036390">
    <property type="entry name" value="WH_DNA-bd_sf"/>
</dbReference>
<comment type="similarity">
    <text evidence="1">In the C-terminal section; belongs to the class-I pyridoxal-phosphate-dependent aminotransferase family.</text>
</comment>
<dbReference type="Gene3D" id="3.40.640.10">
    <property type="entry name" value="Type I PLP-dependent aspartate aminotransferase-like (Major domain)"/>
    <property type="match status" value="1"/>
</dbReference>
<evidence type="ECO:0000256" key="4">
    <source>
        <dbReference type="ARBA" id="ARBA00023125"/>
    </source>
</evidence>
<proteinExistence type="inferred from homology"/>
<keyword evidence="8" id="KW-0032">Aminotransferase</keyword>
<feature type="region of interest" description="Disordered" evidence="6">
    <location>
        <begin position="100"/>
        <end position="130"/>
    </location>
</feature>
<dbReference type="EMBL" id="JAVRHL010000003">
    <property type="protein sequence ID" value="MDT0683441.1"/>
    <property type="molecule type" value="Genomic_DNA"/>
</dbReference>
<dbReference type="PRINTS" id="PR00035">
    <property type="entry name" value="HTHGNTR"/>
</dbReference>
<dbReference type="PROSITE" id="PS50949">
    <property type="entry name" value="HTH_GNTR"/>
    <property type="match status" value="1"/>
</dbReference>
<evidence type="ECO:0000256" key="6">
    <source>
        <dbReference type="SAM" id="MobiDB-lite"/>
    </source>
</evidence>
<evidence type="ECO:0000313" key="8">
    <source>
        <dbReference type="EMBL" id="MDT0683441.1"/>
    </source>
</evidence>
<dbReference type="CDD" id="cd07377">
    <property type="entry name" value="WHTH_GntR"/>
    <property type="match status" value="1"/>
</dbReference>
<name>A0ABU3DI97_9RHOB</name>
<accession>A0ABU3DI97</accession>
<dbReference type="InterPro" id="IPR036388">
    <property type="entry name" value="WH-like_DNA-bd_sf"/>
</dbReference>
<dbReference type="InterPro" id="IPR004839">
    <property type="entry name" value="Aminotransferase_I/II_large"/>
</dbReference>
<sequence length="473" mass="50484">MTRPLSLPLLCRPARDRREPLAVQVYRDLLAAVRDGRLADGATLPSSRAAADELGLSRSTINTAYDLLRAEGVIAIRRGAVPRVVGPALVPRKPAVPVPRAVSNRGERLSRTPRATATPETGIMAPGEPDEALFPADEWARALRRAARRSHGAVASYADPWGVPALRRILAHRLQVDRGIAATPDRILITTGTQSSLALAAQVLTDTGDVAALEDPGYLGARVAFQGAGLTPAPIPVDAEGAIPDAVPRDARLIYLTPSNQYPTGARLSHARRAALLQHARDTGALILEDDYDSEFLWRGREIAALSASAQGGETIYLGTAAKVLMPALRIGWMVVPPDLVAPFRVAQRNLGLMANLHAQIALAEMMETGRYRAQLKRIARTYEARGHALAEALSSVKGLSVRPPDGGVQLTARFGNGRSEASTLAALAAQGFRPARLSAYCLNADRTGLVIGFADATPKRIETFVRVLSAVQ</sequence>
<keyword evidence="8" id="KW-0808">Transferase</keyword>
<dbReference type="SMART" id="SM00345">
    <property type="entry name" value="HTH_GNTR"/>
    <property type="match status" value="1"/>
</dbReference>
<dbReference type="Pfam" id="PF00392">
    <property type="entry name" value="GntR"/>
    <property type="match status" value="1"/>
</dbReference>
<dbReference type="Proteomes" id="UP001265259">
    <property type="component" value="Unassembled WGS sequence"/>
</dbReference>
<dbReference type="InterPro" id="IPR015421">
    <property type="entry name" value="PyrdxlP-dep_Trfase_major"/>
</dbReference>
<evidence type="ECO:0000256" key="1">
    <source>
        <dbReference type="ARBA" id="ARBA00005384"/>
    </source>
</evidence>
<reference evidence="8 9" key="1">
    <citation type="submission" date="2023-09" db="EMBL/GenBank/DDBJ databases">
        <authorList>
            <person name="Rey-Velasco X."/>
        </authorList>
    </citation>
    <scope>NUCLEOTIDE SEQUENCE [LARGE SCALE GENOMIC DNA]</scope>
    <source>
        <strain evidence="8 9">F158</strain>
    </source>
</reference>
<feature type="domain" description="HTH gntR-type" evidence="7">
    <location>
        <begin position="19"/>
        <end position="87"/>
    </location>
</feature>
<dbReference type="Pfam" id="PF00155">
    <property type="entry name" value="Aminotran_1_2"/>
    <property type="match status" value="1"/>
</dbReference>
<gene>
    <name evidence="8" type="ORF">RM543_12150</name>
</gene>
<evidence type="ECO:0000259" key="7">
    <source>
        <dbReference type="PROSITE" id="PS50949"/>
    </source>
</evidence>
<evidence type="ECO:0000256" key="2">
    <source>
        <dbReference type="ARBA" id="ARBA00022898"/>
    </source>
</evidence>